<dbReference type="Proteomes" id="UP000184188">
    <property type="component" value="Unassembled WGS sequence"/>
</dbReference>
<dbReference type="PANTHER" id="PTHR42748">
    <property type="entry name" value="NITROGEN METABOLITE REPRESSION PROTEIN NMRA FAMILY MEMBER"/>
    <property type="match status" value="1"/>
</dbReference>
<dbReference type="VEuPathDB" id="FungiDB:ASPZODRAFT_132513"/>
<dbReference type="Gene3D" id="3.40.50.720">
    <property type="entry name" value="NAD(P)-binding Rossmann-like Domain"/>
    <property type="match status" value="1"/>
</dbReference>
<dbReference type="SUPFAM" id="SSF51735">
    <property type="entry name" value="NAD(P)-binding Rossmann-fold domains"/>
    <property type="match status" value="1"/>
</dbReference>
<dbReference type="InterPro" id="IPR051164">
    <property type="entry name" value="NmrA-like_oxidored"/>
</dbReference>
<dbReference type="OrthoDB" id="3358371at2759"/>
<evidence type="ECO:0000313" key="5">
    <source>
        <dbReference type="Proteomes" id="UP000184188"/>
    </source>
</evidence>
<comment type="similarity">
    <text evidence="1">Belongs to the NmrA-type oxidoreductase family.</text>
</comment>
<dbReference type="PANTHER" id="PTHR42748:SF11">
    <property type="entry name" value="NMRA-LIKE DOMAIN-CONTAINING PROTEIN"/>
    <property type="match status" value="1"/>
</dbReference>
<dbReference type="GeneID" id="34609504"/>
<sequence length="320" mass="35009">MSKVLAIFGATGTQGGAVLNFVLNDPELASTYTIRAITRDVGSLSARELREKKKVEVVRGDVYDRASLETAMTGVHTVFAMTTPVFGPNSLEAEYNNAKTIADVAVETKVQYLIFSSLPSPRKMSGGKYTGVTVFDAKAQAEQYIRGLPIRSAFFAGAYFFENIQQSFFFSSEPTLSGASNDDGKTWVIGRHISPQTSLPWIDATRDTGKFVGAILADPDKYEGKTFCAGAAFYTWERFAAIISKATGKKVVYRQIPVEDFRKTVPPVLGDIFADGFSSQEEFGYFGPDSEQLVAWAAANARGKLTTLEEYLEANPLKLE</sequence>
<organism evidence="4 5">
    <name type="scientific">Penicilliopsis zonata CBS 506.65</name>
    <dbReference type="NCBI Taxonomy" id="1073090"/>
    <lineage>
        <taxon>Eukaryota</taxon>
        <taxon>Fungi</taxon>
        <taxon>Dikarya</taxon>
        <taxon>Ascomycota</taxon>
        <taxon>Pezizomycotina</taxon>
        <taxon>Eurotiomycetes</taxon>
        <taxon>Eurotiomycetidae</taxon>
        <taxon>Eurotiales</taxon>
        <taxon>Aspergillaceae</taxon>
        <taxon>Penicilliopsis</taxon>
    </lineage>
</organism>
<evidence type="ECO:0000256" key="2">
    <source>
        <dbReference type="ARBA" id="ARBA00022857"/>
    </source>
</evidence>
<protein>
    <recommendedName>
        <fullName evidence="3">NmrA-like domain-containing protein</fullName>
    </recommendedName>
</protein>
<dbReference type="Gene3D" id="3.90.25.10">
    <property type="entry name" value="UDP-galactose 4-epimerase, domain 1"/>
    <property type="match status" value="1"/>
</dbReference>
<keyword evidence="2" id="KW-0521">NADP</keyword>
<keyword evidence="5" id="KW-1185">Reference proteome</keyword>
<dbReference type="Pfam" id="PF05368">
    <property type="entry name" value="NmrA"/>
    <property type="match status" value="1"/>
</dbReference>
<dbReference type="STRING" id="1073090.A0A1L9SGP8"/>
<accession>A0A1L9SGP8</accession>
<proteinExistence type="inferred from homology"/>
<gene>
    <name evidence="4" type="ORF">ASPZODRAFT_132513</name>
</gene>
<dbReference type="GO" id="GO:0005634">
    <property type="term" value="C:nucleus"/>
    <property type="evidence" value="ECO:0007669"/>
    <property type="project" value="TreeGrafter"/>
</dbReference>
<evidence type="ECO:0000259" key="3">
    <source>
        <dbReference type="Pfam" id="PF05368"/>
    </source>
</evidence>
<reference evidence="5" key="1">
    <citation type="journal article" date="2017" name="Genome Biol.">
        <title>Comparative genomics reveals high biological diversity and specific adaptations in the industrially and medically important fungal genus Aspergillus.</title>
        <authorList>
            <person name="de Vries R.P."/>
            <person name="Riley R."/>
            <person name="Wiebenga A."/>
            <person name="Aguilar-Osorio G."/>
            <person name="Amillis S."/>
            <person name="Uchima C.A."/>
            <person name="Anderluh G."/>
            <person name="Asadollahi M."/>
            <person name="Askin M."/>
            <person name="Barry K."/>
            <person name="Battaglia E."/>
            <person name="Bayram O."/>
            <person name="Benocci T."/>
            <person name="Braus-Stromeyer S.A."/>
            <person name="Caldana C."/>
            <person name="Canovas D."/>
            <person name="Cerqueira G.C."/>
            <person name="Chen F."/>
            <person name="Chen W."/>
            <person name="Choi C."/>
            <person name="Clum A."/>
            <person name="Dos Santos R.A."/>
            <person name="Damasio A.R."/>
            <person name="Diallinas G."/>
            <person name="Emri T."/>
            <person name="Fekete E."/>
            <person name="Flipphi M."/>
            <person name="Freyberg S."/>
            <person name="Gallo A."/>
            <person name="Gournas C."/>
            <person name="Habgood R."/>
            <person name="Hainaut M."/>
            <person name="Harispe M.L."/>
            <person name="Henrissat B."/>
            <person name="Hilden K.S."/>
            <person name="Hope R."/>
            <person name="Hossain A."/>
            <person name="Karabika E."/>
            <person name="Karaffa L."/>
            <person name="Karanyi Z."/>
            <person name="Krasevec N."/>
            <person name="Kuo A."/>
            <person name="Kusch H."/>
            <person name="LaButti K."/>
            <person name="Lagendijk E.L."/>
            <person name="Lapidus A."/>
            <person name="Levasseur A."/>
            <person name="Lindquist E."/>
            <person name="Lipzen A."/>
            <person name="Logrieco A.F."/>
            <person name="MacCabe A."/>
            <person name="Maekelae M.R."/>
            <person name="Malavazi I."/>
            <person name="Melin P."/>
            <person name="Meyer V."/>
            <person name="Mielnichuk N."/>
            <person name="Miskei M."/>
            <person name="Molnar A.P."/>
            <person name="Mule G."/>
            <person name="Ngan C.Y."/>
            <person name="Orejas M."/>
            <person name="Orosz E."/>
            <person name="Ouedraogo J.P."/>
            <person name="Overkamp K.M."/>
            <person name="Park H.-S."/>
            <person name="Perrone G."/>
            <person name="Piumi F."/>
            <person name="Punt P.J."/>
            <person name="Ram A.F."/>
            <person name="Ramon A."/>
            <person name="Rauscher S."/>
            <person name="Record E."/>
            <person name="Riano-Pachon D.M."/>
            <person name="Robert V."/>
            <person name="Roehrig J."/>
            <person name="Ruller R."/>
            <person name="Salamov A."/>
            <person name="Salih N.S."/>
            <person name="Samson R.A."/>
            <person name="Sandor E."/>
            <person name="Sanguinetti M."/>
            <person name="Schuetze T."/>
            <person name="Sepcic K."/>
            <person name="Shelest E."/>
            <person name="Sherlock G."/>
            <person name="Sophianopoulou V."/>
            <person name="Squina F.M."/>
            <person name="Sun H."/>
            <person name="Susca A."/>
            <person name="Todd R.B."/>
            <person name="Tsang A."/>
            <person name="Unkles S.E."/>
            <person name="van de Wiele N."/>
            <person name="van Rossen-Uffink D."/>
            <person name="Oliveira J.V."/>
            <person name="Vesth T.C."/>
            <person name="Visser J."/>
            <person name="Yu J.-H."/>
            <person name="Zhou M."/>
            <person name="Andersen M.R."/>
            <person name="Archer D.B."/>
            <person name="Baker S.E."/>
            <person name="Benoit I."/>
            <person name="Brakhage A.A."/>
            <person name="Braus G.H."/>
            <person name="Fischer R."/>
            <person name="Frisvad J.C."/>
            <person name="Goldman G.H."/>
            <person name="Houbraken J."/>
            <person name="Oakley B."/>
            <person name="Pocsi I."/>
            <person name="Scazzocchio C."/>
            <person name="Seiboth B."/>
            <person name="vanKuyk P.A."/>
            <person name="Wortman J."/>
            <person name="Dyer P.S."/>
            <person name="Grigoriev I.V."/>
        </authorList>
    </citation>
    <scope>NUCLEOTIDE SEQUENCE [LARGE SCALE GENOMIC DNA]</scope>
    <source>
        <strain evidence="5">CBS 506.65</strain>
    </source>
</reference>
<dbReference type="CDD" id="cd05251">
    <property type="entry name" value="NmrA_like_SDR_a"/>
    <property type="match status" value="1"/>
</dbReference>
<dbReference type="EMBL" id="KV878342">
    <property type="protein sequence ID" value="OJJ46410.1"/>
    <property type="molecule type" value="Genomic_DNA"/>
</dbReference>
<feature type="domain" description="NmrA-like" evidence="3">
    <location>
        <begin position="2"/>
        <end position="312"/>
    </location>
</feature>
<name>A0A1L9SGP8_9EURO</name>
<evidence type="ECO:0000313" key="4">
    <source>
        <dbReference type="EMBL" id="OJJ46410.1"/>
    </source>
</evidence>
<dbReference type="InterPro" id="IPR036291">
    <property type="entry name" value="NAD(P)-bd_dom_sf"/>
</dbReference>
<dbReference type="InterPro" id="IPR008030">
    <property type="entry name" value="NmrA-like"/>
</dbReference>
<evidence type="ECO:0000256" key="1">
    <source>
        <dbReference type="ARBA" id="ARBA00006328"/>
    </source>
</evidence>
<dbReference type="AlphaFoldDB" id="A0A1L9SGP8"/>
<dbReference type="RefSeq" id="XP_022580920.1">
    <property type="nucleotide sequence ID" value="XM_022723039.1"/>
</dbReference>